<accession>A0A4R3JBT4</accession>
<organism evidence="2 3">
    <name type="scientific">Primorskyibacter sedentarius</name>
    <dbReference type="NCBI Taxonomy" id="745311"/>
    <lineage>
        <taxon>Bacteria</taxon>
        <taxon>Pseudomonadati</taxon>
        <taxon>Pseudomonadota</taxon>
        <taxon>Alphaproteobacteria</taxon>
        <taxon>Rhodobacterales</taxon>
        <taxon>Roseobacteraceae</taxon>
        <taxon>Primorskyibacter</taxon>
    </lineage>
</organism>
<gene>
    <name evidence="2" type="ORF">EDD52_10713</name>
</gene>
<feature type="region of interest" description="Disordered" evidence="1">
    <location>
        <begin position="248"/>
        <end position="323"/>
    </location>
</feature>
<evidence type="ECO:0000313" key="2">
    <source>
        <dbReference type="EMBL" id="TCS63182.1"/>
    </source>
</evidence>
<evidence type="ECO:0000313" key="3">
    <source>
        <dbReference type="Proteomes" id="UP000295696"/>
    </source>
</evidence>
<feature type="region of interest" description="Disordered" evidence="1">
    <location>
        <begin position="186"/>
        <end position="208"/>
    </location>
</feature>
<evidence type="ECO:0000256" key="1">
    <source>
        <dbReference type="SAM" id="MobiDB-lite"/>
    </source>
</evidence>
<sequence length="550" mass="58618">MGRVALIGTGAHVTMRMDNPKPDLAGDSSRLRALFAGQTYAGRATVWGLLVACGASQAISQGPEEPQSATLPQEAFVNTAELAEPNAQEVLLDLPSALHWSRHQRGTLGPWIYVLYPDGTAKILDGTDRPLVMASLSCVAGKACDIAKADGSGFVVPVGTGDRPAGRDGDDLDSVATYLAKWILAGTAPPPPPPPPPVVEPEPQAPIVDPVPVSAIADADATPTDAEAETDADGDLSDADAEAALAEEQLAAEAEQSASFEDEPVCPEEDSFLPGSCAQPTEPLRPRTTQPIFSPPAPRAESPQEQPASPQADRAPAPAEEPASDVADRFIDRYNINCSITGSTSLAFLNTNADERGPAKPRASLGCSARLTDRLSVRLSMIGYANPKEQESWDPDYTYAFTYRVNENLSLGYSNYSARFGAGGSPVSDLLKGKLRANYKLPPFKLPNDKSVHCNASLGLPKIAQESLNLSCGYAVTKKLRVSGTAYFYAPGGQGTYQPDYSYTASYRVNDDWLLSYNNYSNNRWPWNKGEAPGPGIFGGSLSLTYKFKF</sequence>
<protein>
    <submittedName>
        <fullName evidence="2">Uncharacterized protein</fullName>
    </submittedName>
</protein>
<proteinExistence type="predicted"/>
<feature type="compositionally biased region" description="Low complexity" evidence="1">
    <location>
        <begin position="248"/>
        <end position="259"/>
    </location>
</feature>
<reference evidence="2 3" key="1">
    <citation type="submission" date="2019-03" db="EMBL/GenBank/DDBJ databases">
        <title>Genomic Encyclopedia of Type Strains, Phase IV (KMG-IV): sequencing the most valuable type-strain genomes for metagenomic binning, comparative biology and taxonomic classification.</title>
        <authorList>
            <person name="Goeker M."/>
        </authorList>
    </citation>
    <scope>NUCLEOTIDE SEQUENCE [LARGE SCALE GENOMIC DNA]</scope>
    <source>
        <strain evidence="2 3">DSM 104836</strain>
    </source>
</reference>
<dbReference type="Proteomes" id="UP000295696">
    <property type="component" value="Unassembled WGS sequence"/>
</dbReference>
<keyword evidence="3" id="KW-1185">Reference proteome</keyword>
<feature type="compositionally biased region" description="Pro residues" evidence="1">
    <location>
        <begin position="188"/>
        <end position="204"/>
    </location>
</feature>
<feature type="compositionally biased region" description="Acidic residues" evidence="1">
    <location>
        <begin position="260"/>
        <end position="271"/>
    </location>
</feature>
<dbReference type="AlphaFoldDB" id="A0A4R3JBT4"/>
<dbReference type="EMBL" id="SLZU01000007">
    <property type="protein sequence ID" value="TCS63182.1"/>
    <property type="molecule type" value="Genomic_DNA"/>
</dbReference>
<name>A0A4R3JBT4_9RHOB</name>
<comment type="caution">
    <text evidence="2">The sequence shown here is derived from an EMBL/GenBank/DDBJ whole genome shotgun (WGS) entry which is preliminary data.</text>
</comment>